<evidence type="ECO:0000313" key="2">
    <source>
        <dbReference type="Proteomes" id="UP000199495"/>
    </source>
</evidence>
<dbReference type="RefSeq" id="WP_176762460.1">
    <property type="nucleotide sequence ID" value="NZ_FNCS01000001.1"/>
</dbReference>
<name>A0A1G7S7P0_9HYPH</name>
<sequence>MQPEEPRYDAWHYIGYAIAVVVLAPVFFWLHDSRIVHEWIAPFFGG</sequence>
<protein>
    <submittedName>
        <fullName evidence="1">Uncharacterized protein</fullName>
    </submittedName>
</protein>
<proteinExistence type="predicted"/>
<accession>A0A1G7S7P0</accession>
<dbReference type="AlphaFoldDB" id="A0A1G7S7P0"/>
<evidence type="ECO:0000313" key="1">
    <source>
        <dbReference type="EMBL" id="SDG18962.1"/>
    </source>
</evidence>
<reference evidence="1 2" key="1">
    <citation type="submission" date="2016-10" db="EMBL/GenBank/DDBJ databases">
        <authorList>
            <person name="de Groot N.N."/>
        </authorList>
    </citation>
    <scope>NUCLEOTIDE SEQUENCE [LARGE SCALE GENOMIC DNA]</scope>
    <source>
        <strain evidence="1 2">CGMCC 1.10267</strain>
    </source>
</reference>
<organism evidence="1 2">
    <name type="scientific">Pelagibacterium luteolum</name>
    <dbReference type="NCBI Taxonomy" id="440168"/>
    <lineage>
        <taxon>Bacteria</taxon>
        <taxon>Pseudomonadati</taxon>
        <taxon>Pseudomonadota</taxon>
        <taxon>Alphaproteobacteria</taxon>
        <taxon>Hyphomicrobiales</taxon>
        <taxon>Devosiaceae</taxon>
        <taxon>Pelagibacterium</taxon>
    </lineage>
</organism>
<gene>
    <name evidence="1" type="ORF">SAMN04487974_101348</name>
</gene>
<dbReference type="EMBL" id="FNCS01000001">
    <property type="protein sequence ID" value="SDG18962.1"/>
    <property type="molecule type" value="Genomic_DNA"/>
</dbReference>
<dbReference type="Proteomes" id="UP000199495">
    <property type="component" value="Unassembled WGS sequence"/>
</dbReference>
<keyword evidence="2" id="KW-1185">Reference proteome</keyword>